<protein>
    <recommendedName>
        <fullName evidence="18 19">Regulator of telomere elongation helicase 1 homolog</fullName>
        <ecNumber evidence="19">5.6.2.-</ecNumber>
    </recommendedName>
</protein>
<reference evidence="24" key="2">
    <citation type="journal article" date="2021" name="Genome Biol. Evol.">
        <title>Developing a high-quality reference genome for a parasitic bivalve with doubly uniparental inheritance (Bivalvia: Unionida).</title>
        <authorList>
            <person name="Smith C.H."/>
        </authorList>
    </citation>
    <scope>NUCLEOTIDE SEQUENCE</scope>
    <source>
        <strain evidence="24">CHS0354</strain>
        <tissue evidence="24">Mantle</tissue>
    </source>
</reference>
<dbReference type="GO" id="GO:0006260">
    <property type="term" value="P:DNA replication"/>
    <property type="evidence" value="ECO:0007669"/>
    <property type="project" value="InterPro"/>
</dbReference>
<dbReference type="FunFam" id="3.40.50.300:FF:000691">
    <property type="entry name" value="Regulator of telomere elongation helicase 1"/>
    <property type="match status" value="1"/>
</dbReference>
<dbReference type="EC" id="5.6.2.-" evidence="19"/>
<dbReference type="PROSITE" id="PS51193">
    <property type="entry name" value="HELICASE_ATP_BIND_2"/>
    <property type="match status" value="1"/>
</dbReference>
<keyword evidence="9" id="KW-0862">Zinc</keyword>
<feature type="compositionally biased region" description="Basic and acidic residues" evidence="21">
    <location>
        <begin position="1019"/>
        <end position="1031"/>
    </location>
</feature>
<evidence type="ECO:0000256" key="12">
    <source>
        <dbReference type="ARBA" id="ARBA00023014"/>
    </source>
</evidence>
<dbReference type="Gene3D" id="1.20.1160.20">
    <property type="match status" value="1"/>
</dbReference>
<dbReference type="GO" id="GO:0051539">
    <property type="term" value="F:4 iron, 4 sulfur cluster binding"/>
    <property type="evidence" value="ECO:0007669"/>
    <property type="project" value="UniProtKB-UniRule"/>
</dbReference>
<keyword evidence="2 19" id="KW-0004">4Fe-4S</keyword>
<reference evidence="24" key="3">
    <citation type="submission" date="2023-05" db="EMBL/GenBank/DDBJ databases">
        <authorList>
            <person name="Smith C.H."/>
        </authorList>
    </citation>
    <scope>NUCLEOTIDE SEQUENCE</scope>
    <source>
        <strain evidence="24">CHS0354</strain>
        <tissue evidence="24">Mantle</tissue>
    </source>
</reference>
<dbReference type="AlphaFoldDB" id="A0AAE0TLE5"/>
<keyword evidence="10 19" id="KW-0067">ATP-binding</keyword>
<dbReference type="InterPro" id="IPR030845">
    <property type="entry name" value="RTEL1"/>
</dbReference>
<feature type="region of interest" description="Disordered" evidence="21">
    <location>
        <begin position="1019"/>
        <end position="1044"/>
    </location>
</feature>
<dbReference type="SMART" id="SM00488">
    <property type="entry name" value="DEXDc2"/>
    <property type="match status" value="1"/>
</dbReference>
<keyword evidence="16 19" id="KW-0539">Nucleus</keyword>
<dbReference type="InterPro" id="IPR049909">
    <property type="entry name" value="Rtel1_HHD"/>
</dbReference>
<dbReference type="InterPro" id="IPR057498">
    <property type="entry name" value="Rtel1_ARCH"/>
</dbReference>
<evidence type="ECO:0000256" key="8">
    <source>
        <dbReference type="ARBA" id="ARBA00022806"/>
    </source>
</evidence>
<keyword evidence="12 19" id="KW-0411">Iron-sulfur</keyword>
<dbReference type="SMART" id="SM00491">
    <property type="entry name" value="HELICc2"/>
    <property type="match status" value="1"/>
</dbReference>
<dbReference type="SUPFAM" id="SSF57850">
    <property type="entry name" value="RING/U-box"/>
    <property type="match status" value="1"/>
</dbReference>
<evidence type="ECO:0000256" key="19">
    <source>
        <dbReference type="HAMAP-Rule" id="MF_03065"/>
    </source>
</evidence>
<evidence type="ECO:0000256" key="5">
    <source>
        <dbReference type="ARBA" id="ARBA00022763"/>
    </source>
</evidence>
<feature type="domain" description="Helicase ATP-binding" evidence="23">
    <location>
        <begin position="7"/>
        <end position="309"/>
    </location>
</feature>
<proteinExistence type="inferred from homology"/>
<dbReference type="Gene3D" id="3.40.50.300">
    <property type="entry name" value="P-loop containing nucleotide triphosphate hydrolases"/>
    <property type="match status" value="2"/>
</dbReference>
<feature type="binding site" evidence="19">
    <location>
        <position position="217"/>
    </location>
    <ligand>
        <name>[4Fe-4S] cluster</name>
        <dbReference type="ChEBI" id="CHEBI:49883"/>
    </ligand>
</feature>
<organism evidence="24 25">
    <name type="scientific">Potamilus streckersoni</name>
    <dbReference type="NCBI Taxonomy" id="2493646"/>
    <lineage>
        <taxon>Eukaryota</taxon>
        <taxon>Metazoa</taxon>
        <taxon>Spiralia</taxon>
        <taxon>Lophotrochozoa</taxon>
        <taxon>Mollusca</taxon>
        <taxon>Bivalvia</taxon>
        <taxon>Autobranchia</taxon>
        <taxon>Heteroconchia</taxon>
        <taxon>Palaeoheterodonta</taxon>
        <taxon>Unionida</taxon>
        <taxon>Unionoidea</taxon>
        <taxon>Unionidae</taxon>
        <taxon>Ambleminae</taxon>
        <taxon>Lampsilini</taxon>
        <taxon>Potamilus</taxon>
    </lineage>
</organism>
<dbReference type="CDD" id="cd17970">
    <property type="entry name" value="DEAHc_FancJ"/>
    <property type="match status" value="1"/>
</dbReference>
<reference evidence="24" key="1">
    <citation type="journal article" date="2021" name="Genome Biol. Evol.">
        <title>A High-Quality Reference Genome for a Parasitic Bivalve with Doubly Uniparental Inheritance (Bivalvia: Unionida).</title>
        <authorList>
            <person name="Smith C.H."/>
        </authorList>
    </citation>
    <scope>NUCLEOTIDE SEQUENCE</scope>
    <source>
        <strain evidence="24">CHS0354</strain>
    </source>
</reference>
<evidence type="ECO:0000256" key="17">
    <source>
        <dbReference type="ARBA" id="ARBA00049360"/>
    </source>
</evidence>
<dbReference type="CDD" id="cd13932">
    <property type="entry name" value="HN_RTEL1"/>
    <property type="match status" value="1"/>
</dbReference>
<gene>
    <name evidence="24" type="ORF">CHS0354_042156</name>
</gene>
<dbReference type="GO" id="GO:0003678">
    <property type="term" value="F:DNA helicase activity"/>
    <property type="evidence" value="ECO:0007669"/>
    <property type="project" value="UniProtKB-UniRule"/>
</dbReference>
<evidence type="ECO:0000256" key="4">
    <source>
        <dbReference type="ARBA" id="ARBA00022741"/>
    </source>
</evidence>
<evidence type="ECO:0000256" key="6">
    <source>
        <dbReference type="ARBA" id="ARBA00022771"/>
    </source>
</evidence>
<dbReference type="InterPro" id="IPR006555">
    <property type="entry name" value="ATP-dep_Helicase_C"/>
</dbReference>
<dbReference type="GO" id="GO:0005524">
    <property type="term" value="F:ATP binding"/>
    <property type="evidence" value="ECO:0007669"/>
    <property type="project" value="UniProtKB-UniRule"/>
</dbReference>
<feature type="compositionally biased region" description="Low complexity" evidence="21">
    <location>
        <begin position="1076"/>
        <end position="1090"/>
    </location>
</feature>
<evidence type="ECO:0000259" key="22">
    <source>
        <dbReference type="PROSITE" id="PS50089"/>
    </source>
</evidence>
<feature type="binding site" evidence="19">
    <location>
        <position position="179"/>
    </location>
    <ligand>
        <name>[4Fe-4S] cluster</name>
        <dbReference type="ChEBI" id="CHEBI:49883"/>
    </ligand>
</feature>
<dbReference type="GO" id="GO:0016818">
    <property type="term" value="F:hydrolase activity, acting on acid anhydrides, in phosphorus-containing anhydrides"/>
    <property type="evidence" value="ECO:0007669"/>
    <property type="project" value="InterPro"/>
</dbReference>
<dbReference type="SMART" id="SM00487">
    <property type="entry name" value="DEXDc"/>
    <property type="match status" value="1"/>
</dbReference>
<dbReference type="Pfam" id="PF06733">
    <property type="entry name" value="DEAD_2"/>
    <property type="match status" value="1"/>
</dbReference>
<dbReference type="InterPro" id="IPR014001">
    <property type="entry name" value="Helicase_ATP-bd"/>
</dbReference>
<evidence type="ECO:0000256" key="9">
    <source>
        <dbReference type="ARBA" id="ARBA00022833"/>
    </source>
</evidence>
<dbReference type="PROSITE" id="PS50089">
    <property type="entry name" value="ZF_RING_2"/>
    <property type="match status" value="1"/>
</dbReference>
<dbReference type="EMBL" id="JAEAOA010002353">
    <property type="protein sequence ID" value="KAK3612637.1"/>
    <property type="molecule type" value="Genomic_DNA"/>
</dbReference>
<keyword evidence="4 19" id="KW-0547">Nucleotide-binding</keyword>
<dbReference type="SUPFAM" id="SSF52540">
    <property type="entry name" value="P-loop containing nucleoside triphosphate hydrolases"/>
    <property type="match status" value="1"/>
</dbReference>
<evidence type="ECO:0000256" key="1">
    <source>
        <dbReference type="ARBA" id="ARBA00004123"/>
    </source>
</evidence>
<evidence type="ECO:0000256" key="2">
    <source>
        <dbReference type="ARBA" id="ARBA00022485"/>
    </source>
</evidence>
<feature type="region of interest" description="Disordered" evidence="21">
    <location>
        <begin position="1066"/>
        <end position="1113"/>
    </location>
</feature>
<evidence type="ECO:0000256" key="21">
    <source>
        <dbReference type="SAM" id="MobiDB-lite"/>
    </source>
</evidence>
<evidence type="ECO:0000256" key="11">
    <source>
        <dbReference type="ARBA" id="ARBA00023004"/>
    </source>
</evidence>
<dbReference type="CDD" id="cd16449">
    <property type="entry name" value="RING-HC"/>
    <property type="match status" value="1"/>
</dbReference>
<comment type="caution">
    <text evidence="24">The sequence shown here is derived from an EMBL/GenBank/DDBJ whole genome shotgun (WGS) entry which is preliminary data.</text>
</comment>
<evidence type="ECO:0000259" key="23">
    <source>
        <dbReference type="PROSITE" id="PS51193"/>
    </source>
</evidence>
<dbReference type="FunFam" id="3.40.50.300:FF:000431">
    <property type="entry name" value="Regulator of telomere elongation helicase 1"/>
    <property type="match status" value="1"/>
</dbReference>
<dbReference type="InterPro" id="IPR014013">
    <property type="entry name" value="Helic_SF1/SF2_ATP-bd_DinG/Rad3"/>
</dbReference>
<keyword evidence="7 19" id="KW-0378">Hydrolase</keyword>
<dbReference type="NCBIfam" id="TIGR00604">
    <property type="entry name" value="rad3"/>
    <property type="match status" value="1"/>
</dbReference>
<dbReference type="InterPro" id="IPR001841">
    <property type="entry name" value="Znf_RING"/>
</dbReference>
<keyword evidence="14 19" id="KW-0234">DNA repair</keyword>
<dbReference type="HAMAP" id="MF_03065">
    <property type="entry name" value="RTEL1"/>
    <property type="match status" value="1"/>
</dbReference>
<name>A0AAE0TLE5_9BIVA</name>
<evidence type="ECO:0000256" key="15">
    <source>
        <dbReference type="ARBA" id="ARBA00023235"/>
    </source>
</evidence>
<keyword evidence="15 19" id="KW-0413">Isomerase</keyword>
<comment type="catalytic activity">
    <reaction evidence="17 19">
        <text>ATP + H2O = ADP + phosphate + H(+)</text>
        <dbReference type="Rhea" id="RHEA:13065"/>
        <dbReference type="ChEBI" id="CHEBI:15377"/>
        <dbReference type="ChEBI" id="CHEBI:15378"/>
        <dbReference type="ChEBI" id="CHEBI:30616"/>
        <dbReference type="ChEBI" id="CHEBI:43474"/>
        <dbReference type="ChEBI" id="CHEBI:456216"/>
    </reaction>
</comment>
<dbReference type="GO" id="GO:0008270">
    <property type="term" value="F:zinc ion binding"/>
    <property type="evidence" value="ECO:0007669"/>
    <property type="project" value="UniProtKB-KW"/>
</dbReference>
<keyword evidence="13 19" id="KW-0238">DNA-binding</keyword>
<dbReference type="Proteomes" id="UP001195483">
    <property type="component" value="Unassembled WGS sequence"/>
</dbReference>
<dbReference type="GO" id="GO:0006281">
    <property type="term" value="P:DNA repair"/>
    <property type="evidence" value="ECO:0007669"/>
    <property type="project" value="UniProtKB-UniRule"/>
</dbReference>
<dbReference type="GO" id="GO:0090657">
    <property type="term" value="P:telomeric loop disassembly"/>
    <property type="evidence" value="ECO:0007669"/>
    <property type="project" value="TreeGrafter"/>
</dbReference>
<dbReference type="CDD" id="cd18788">
    <property type="entry name" value="SF2_C_XPD"/>
    <property type="match status" value="1"/>
</dbReference>
<dbReference type="InterPro" id="IPR013020">
    <property type="entry name" value="Rad3/Chl1-like"/>
</dbReference>
<dbReference type="Pfam" id="PF13307">
    <property type="entry name" value="Helicase_C_2"/>
    <property type="match status" value="1"/>
</dbReference>
<dbReference type="GO" id="GO:0010569">
    <property type="term" value="P:regulation of double-strand break repair via homologous recombination"/>
    <property type="evidence" value="ECO:0007669"/>
    <property type="project" value="UniProtKB-UniRule"/>
</dbReference>
<keyword evidence="25" id="KW-1185">Reference proteome</keyword>
<dbReference type="GO" id="GO:0045910">
    <property type="term" value="P:negative regulation of DNA recombination"/>
    <property type="evidence" value="ECO:0007669"/>
    <property type="project" value="TreeGrafter"/>
</dbReference>
<dbReference type="PANTHER" id="PTHR11472">
    <property type="entry name" value="DNA REPAIR DEAD HELICASE RAD3/XP-D SUBFAMILY MEMBER"/>
    <property type="match status" value="1"/>
</dbReference>
<evidence type="ECO:0000313" key="25">
    <source>
        <dbReference type="Proteomes" id="UP001195483"/>
    </source>
</evidence>
<evidence type="ECO:0000256" key="3">
    <source>
        <dbReference type="ARBA" id="ARBA00022723"/>
    </source>
</evidence>
<evidence type="ECO:0000313" key="24">
    <source>
        <dbReference type="EMBL" id="KAK3612637.1"/>
    </source>
</evidence>
<dbReference type="InterPro" id="IPR045028">
    <property type="entry name" value="DinG/Rad3-like"/>
</dbReference>
<dbReference type="Pfam" id="PF23116">
    <property type="entry name" value="HHD_RTEL1"/>
    <property type="match status" value="1"/>
</dbReference>
<dbReference type="GO" id="GO:0003677">
    <property type="term" value="F:DNA binding"/>
    <property type="evidence" value="ECO:0007669"/>
    <property type="project" value="UniProtKB-UniRule"/>
</dbReference>
<keyword evidence="5 19" id="KW-0227">DNA damage</keyword>
<comment type="function">
    <text evidence="19">A probable ATP-dependent DNA helicase implicated in DNA repair and the maintenance of genomic stability. Acts as an anti-recombinase to counteract toxic recombination and limit crossover during meiosis. Regulates meiotic recombination and crossover homeostasis by physically dissociating strand invasion events and thereby promotes noncrossover repair by meiotic synthesis dependent strand annealing (SDSA) as well as disassembly of D loop recombination intermediates.</text>
</comment>
<dbReference type="GO" id="GO:0005634">
    <property type="term" value="C:nucleus"/>
    <property type="evidence" value="ECO:0007669"/>
    <property type="project" value="UniProtKB-SubCell"/>
</dbReference>
<evidence type="ECO:0000256" key="10">
    <source>
        <dbReference type="ARBA" id="ARBA00022840"/>
    </source>
</evidence>
<keyword evidence="11 19" id="KW-0408">Iron</keyword>
<dbReference type="GO" id="GO:0006310">
    <property type="term" value="P:DNA recombination"/>
    <property type="evidence" value="ECO:0007669"/>
    <property type="project" value="InterPro"/>
</dbReference>
<keyword evidence="6 20" id="KW-0863">Zinc-finger</keyword>
<dbReference type="PANTHER" id="PTHR11472:SF34">
    <property type="entry name" value="REGULATOR OF TELOMERE ELONGATION HELICASE 1"/>
    <property type="match status" value="1"/>
</dbReference>
<evidence type="ECO:0000256" key="13">
    <source>
        <dbReference type="ARBA" id="ARBA00023125"/>
    </source>
</evidence>
<evidence type="ECO:0000256" key="7">
    <source>
        <dbReference type="ARBA" id="ARBA00022801"/>
    </source>
</evidence>
<dbReference type="InterPro" id="IPR006554">
    <property type="entry name" value="Helicase-like_DEXD_c2"/>
</dbReference>
<accession>A0AAE0TLE5</accession>
<feature type="binding site" evidence="19">
    <location>
        <position position="170"/>
    </location>
    <ligand>
        <name>[4Fe-4S] cluster</name>
        <dbReference type="ChEBI" id="CHEBI:49883"/>
    </ligand>
</feature>
<keyword evidence="3 19" id="KW-0479">Metal-binding</keyword>
<comment type="subcellular location">
    <subcellularLocation>
        <location evidence="1 19">Nucleus</location>
    </subcellularLocation>
</comment>
<feature type="domain" description="RING-type" evidence="22">
    <location>
        <begin position="1171"/>
        <end position="1208"/>
    </location>
</feature>
<sequence length="1231" mass="137623">MPVLTVNGVQVDFPFEPYACQLTYMEKVIECLQKGVNGVLESPTGTGKTLCLLCSSLAWLEGRKAQTELNRQVSLSQLMGDQSAVKAESVEKLAKSLEKSTGSTWGGTDFAVPKIIYASRTHSQLAQAVQELKRTSYRSMKVSVIGSREQLCIHEQVRKETNNTTKVHMCRAKVNSRTCFYYNHLEDVKKNGDVRQAVGSVVDIEDIMLYGEKNRVCPYYMARELKTDADIIFMPYNYLLDTKSRKAHGVELQGNIVIFDEAHNLEKICEDSASFDLKSSDLATAIEEVTRLSEKLLEYIQAEQQNVVDFSESSMPEPDFNLDDLLRLKATLKDLEEQIDFIEIPHCEKGLSKPGLFIFELFAKANIGFETKNVLIDLLDKVTNYIANDASGAGVSVTKGAGLTKFVDVLKIVFSQDVADGSSVTFLKNALSRSYKVYIKQDDSSGTKQKKLDLWTNPGKPDKSGKTLSYWCFSPGHSMSDLIGHGVKAIILTSGTLSPLDSFTAEMQIPFPVRLENPHVIEKHQVWIGILKKGPDGTVLNSNYETRFNTTYQASLGNLVVNFARVVPSGLLIFFPSYPLMEKCLEYWKETNIWGRIEQYKQLFVEPKGKTAFNEVMDGFYNKINDETLNGAIFVAVCRGKVSEGLDFSDNNGRAVIITGLPYPPFMDPKVTLKMKFLDEMKGKQNFKSLGGKEWYRQQASRAVNQAIGRVIRHKEDYGAILLCDTRFSSSDSLSQLPVWVRPHVKQHETFGNAIRDAQVFFKNAEKMMPAPKLKKRKSNTAGCTGAYFMPTLSHRGEPMNLERASTVAQHVPSLMPQRHDEEMTISSLKLHYEGFSVISTKPKSLFDALSSNEQQTSERLDESQIPSFQPGCNAELRRPVVKKKIVIKKREFDTSEMKTTVMSSTAIQSQVNNAENYIAEVKKVLSVESYKVFSKALLEYKKVEDLLKVVGVLADLFTDNPQNYHLLRKFFRYVRSHHKQQFHQMCIDLTGEGCNYKPEDAVSKKRLAEQCCKTDTDSLKKSRITSDKPQDPGTANIKNTKANEKTNVIGEQVLPVSNQFGTACGSGGQEVKQQTSSSVSLTGSRLSESQSQNSTSGKLHSGGGQSVLSDENVKNHGGHYVNVYDLQKSCQNLGETDSIVEGGGDVSVKNTQDPLAIKYPRPFSNSGYTCCLCHNEASVPFKSQCQHVCCMNCWRKVFEGDKLCPECMLGVRRRHLIRLCFDSGPGHTPT</sequence>
<feature type="binding site" evidence="19">
    <location>
        <position position="152"/>
    </location>
    <ligand>
        <name>[4Fe-4S] cluster</name>
        <dbReference type="ChEBI" id="CHEBI:49883"/>
    </ligand>
</feature>
<evidence type="ECO:0000256" key="20">
    <source>
        <dbReference type="PROSITE-ProRule" id="PRU00175"/>
    </source>
</evidence>
<comment type="similarity">
    <text evidence="19">Belongs to the helicase family. RAD3/XPD subfamily.</text>
</comment>
<dbReference type="GO" id="GO:1904430">
    <property type="term" value="P:negative regulation of t-circle formation"/>
    <property type="evidence" value="ECO:0007669"/>
    <property type="project" value="TreeGrafter"/>
</dbReference>
<evidence type="ECO:0000256" key="18">
    <source>
        <dbReference type="ARBA" id="ARBA00073810"/>
    </source>
</evidence>
<dbReference type="Pfam" id="PF23109">
    <property type="entry name" value="ARCH_RTEL1"/>
    <property type="match status" value="1"/>
</dbReference>
<dbReference type="GO" id="GO:0070182">
    <property type="term" value="F:DNA polymerase binding"/>
    <property type="evidence" value="ECO:0007669"/>
    <property type="project" value="TreeGrafter"/>
</dbReference>
<dbReference type="InterPro" id="IPR027417">
    <property type="entry name" value="P-loop_NTPase"/>
</dbReference>
<evidence type="ECO:0000256" key="16">
    <source>
        <dbReference type="ARBA" id="ARBA00023242"/>
    </source>
</evidence>
<evidence type="ECO:0000256" key="14">
    <source>
        <dbReference type="ARBA" id="ARBA00023204"/>
    </source>
</evidence>
<dbReference type="InterPro" id="IPR010614">
    <property type="entry name" value="RAD3-like_helicase_DEAD"/>
</dbReference>
<keyword evidence="8 19" id="KW-0347">Helicase</keyword>